<accession>A0A814AJ22</accession>
<evidence type="ECO:0000313" key="9">
    <source>
        <dbReference type="Proteomes" id="UP000663870"/>
    </source>
</evidence>
<dbReference type="Proteomes" id="UP000663870">
    <property type="component" value="Unassembled WGS sequence"/>
</dbReference>
<evidence type="ECO:0000256" key="5">
    <source>
        <dbReference type="SAM" id="Coils"/>
    </source>
</evidence>
<evidence type="ECO:0000256" key="2">
    <source>
        <dbReference type="ARBA" id="ARBA00022692"/>
    </source>
</evidence>
<gene>
    <name evidence="8" type="ORF">JXQ802_LOCUS9841</name>
</gene>
<feature type="transmembrane region" description="Helical" evidence="6">
    <location>
        <begin position="390"/>
        <end position="413"/>
    </location>
</feature>
<evidence type="ECO:0000256" key="6">
    <source>
        <dbReference type="SAM" id="Phobius"/>
    </source>
</evidence>
<evidence type="ECO:0000256" key="4">
    <source>
        <dbReference type="ARBA" id="ARBA00023136"/>
    </source>
</evidence>
<feature type="transmembrane region" description="Helical" evidence="6">
    <location>
        <begin position="347"/>
        <end position="369"/>
    </location>
</feature>
<keyword evidence="5" id="KW-0175">Coiled coil</keyword>
<feature type="transmembrane region" description="Helical" evidence="6">
    <location>
        <begin position="419"/>
        <end position="442"/>
    </location>
</feature>
<feature type="transmembrane region" description="Helical" evidence="6">
    <location>
        <begin position="302"/>
        <end position="327"/>
    </location>
</feature>
<reference evidence="8" key="1">
    <citation type="submission" date="2021-02" db="EMBL/GenBank/DDBJ databases">
        <authorList>
            <person name="Nowell W R."/>
        </authorList>
    </citation>
    <scope>NUCLEOTIDE SEQUENCE</scope>
</reference>
<protein>
    <recommendedName>
        <fullName evidence="7">G-protein coupled receptors family 1 profile domain-containing protein</fullName>
    </recommendedName>
</protein>
<organism evidence="8 9">
    <name type="scientific">Rotaria sordida</name>
    <dbReference type="NCBI Taxonomy" id="392033"/>
    <lineage>
        <taxon>Eukaryota</taxon>
        <taxon>Metazoa</taxon>
        <taxon>Spiralia</taxon>
        <taxon>Gnathifera</taxon>
        <taxon>Rotifera</taxon>
        <taxon>Eurotatoria</taxon>
        <taxon>Bdelloidea</taxon>
        <taxon>Philodinida</taxon>
        <taxon>Philodinidae</taxon>
        <taxon>Rotaria</taxon>
    </lineage>
</organism>
<sequence length="465" mass="53873">MNNTEQINLLTNELELMRERYLKFVDVHGQLQMQNSLLEERVLSIVETYSNEKNHLEQSLFDAKQEILCLKETIEELQNEKQRYKDDCNLAVRLLHRYPNDFMSTTSGQMQEQIKNRFESTSANQYIPSQHSVLIPTFPPTFVAPHSLLTTTTITPSNNTQTMSTIATTNDSLRLAAETLFKSNSVLRSPLTQFICSDCHRTVKRCDVSVQTSLDNNTNDNATSRLRLVSLTSSDDVQCVNYVFLLFIQWEIHDSSCRWRGYFGYMAVAAVLYSYLAQATSRFFISILSAKYSWIVSFKTHIILICIQWIIVLLIPLPALLTNHIYYRPFALCWVPRKFTLHVIYTVVAYYLIPAILIFAIHIYIYVCIKHPKYRVFMMTTTRQSNRDLEVLRNIMILFAIYTLGAIPTILYILTNIHILYGIGIVTVSLTVAIEKIATLILDRDIRNIIKLYFHRSMTQIRPIS</sequence>
<evidence type="ECO:0000256" key="3">
    <source>
        <dbReference type="ARBA" id="ARBA00022989"/>
    </source>
</evidence>
<dbReference type="GO" id="GO:0016020">
    <property type="term" value="C:membrane"/>
    <property type="evidence" value="ECO:0007669"/>
    <property type="project" value="UniProtKB-SubCell"/>
</dbReference>
<evidence type="ECO:0000259" key="7">
    <source>
        <dbReference type="PROSITE" id="PS50262"/>
    </source>
</evidence>
<comment type="caution">
    <text evidence="8">The sequence shown here is derived from an EMBL/GenBank/DDBJ whole genome shotgun (WGS) entry which is preliminary data.</text>
</comment>
<dbReference type="EMBL" id="CAJNOL010000183">
    <property type="protein sequence ID" value="CAF0915299.1"/>
    <property type="molecule type" value="Genomic_DNA"/>
</dbReference>
<keyword evidence="2 6" id="KW-0812">Transmembrane</keyword>
<evidence type="ECO:0000313" key="8">
    <source>
        <dbReference type="EMBL" id="CAF0915299.1"/>
    </source>
</evidence>
<evidence type="ECO:0000256" key="1">
    <source>
        <dbReference type="ARBA" id="ARBA00004370"/>
    </source>
</evidence>
<proteinExistence type="predicted"/>
<dbReference type="CDD" id="cd00637">
    <property type="entry name" value="7tm_classA_rhodopsin-like"/>
    <property type="match status" value="1"/>
</dbReference>
<dbReference type="AlphaFoldDB" id="A0A814AJ22"/>
<dbReference type="SUPFAM" id="SSF81321">
    <property type="entry name" value="Family A G protein-coupled receptor-like"/>
    <property type="match status" value="1"/>
</dbReference>
<keyword evidence="3 6" id="KW-1133">Transmembrane helix</keyword>
<feature type="coiled-coil region" evidence="5">
    <location>
        <begin position="46"/>
        <end position="94"/>
    </location>
</feature>
<comment type="subcellular location">
    <subcellularLocation>
        <location evidence="1">Membrane</location>
    </subcellularLocation>
</comment>
<keyword evidence="4 6" id="KW-0472">Membrane</keyword>
<feature type="domain" description="G-protein coupled receptors family 1 profile" evidence="7">
    <location>
        <begin position="249"/>
        <end position="414"/>
    </location>
</feature>
<dbReference type="InterPro" id="IPR017452">
    <property type="entry name" value="GPCR_Rhodpsn_7TM"/>
</dbReference>
<keyword evidence="9" id="KW-1185">Reference proteome</keyword>
<name>A0A814AJ22_9BILA</name>
<dbReference type="Gene3D" id="1.20.1070.10">
    <property type="entry name" value="Rhodopsin 7-helix transmembrane proteins"/>
    <property type="match status" value="1"/>
</dbReference>
<feature type="transmembrane region" description="Helical" evidence="6">
    <location>
        <begin position="262"/>
        <end position="290"/>
    </location>
</feature>
<dbReference type="PROSITE" id="PS50262">
    <property type="entry name" value="G_PROTEIN_RECEP_F1_2"/>
    <property type="match status" value="1"/>
</dbReference>